<dbReference type="AlphaFoldDB" id="A0A034WGB8"/>
<organism evidence="2">
    <name type="scientific">Bactrocera dorsalis</name>
    <name type="common">Oriental fruit fly</name>
    <name type="synonym">Dacus dorsalis</name>
    <dbReference type="NCBI Taxonomy" id="27457"/>
    <lineage>
        <taxon>Eukaryota</taxon>
        <taxon>Metazoa</taxon>
        <taxon>Ecdysozoa</taxon>
        <taxon>Arthropoda</taxon>
        <taxon>Hexapoda</taxon>
        <taxon>Insecta</taxon>
        <taxon>Pterygota</taxon>
        <taxon>Neoptera</taxon>
        <taxon>Endopterygota</taxon>
        <taxon>Diptera</taxon>
        <taxon>Brachycera</taxon>
        <taxon>Muscomorpha</taxon>
        <taxon>Tephritoidea</taxon>
        <taxon>Tephritidae</taxon>
        <taxon>Bactrocera</taxon>
        <taxon>Bactrocera</taxon>
    </lineage>
</organism>
<dbReference type="Gene3D" id="2.40.10.10">
    <property type="entry name" value="Trypsin-like serine proteases"/>
    <property type="match status" value="1"/>
</dbReference>
<dbReference type="InterPro" id="IPR009003">
    <property type="entry name" value="Peptidase_S1_PA"/>
</dbReference>
<dbReference type="SUPFAM" id="SSF50494">
    <property type="entry name" value="Trypsin-like serine proteases"/>
    <property type="match status" value="1"/>
</dbReference>
<evidence type="ECO:0000313" key="2">
    <source>
        <dbReference type="EMBL" id="JAC53714.1"/>
    </source>
</evidence>
<sequence length="113" mass="12054">MGSSNSVNVKTQLLVGCALLVLVTSTPTTPATTEDLNKVHVEDLEPVDDVSSSRIIGSQYVAEGQFPQQTTVYNGKLIGVTNYIINGCGSSDPDVYAKIPSSLDWVRQNADLP</sequence>
<reference evidence="2" key="1">
    <citation type="journal article" date="2014" name="BMC Genomics">
        <title>Characterizing the developmental transcriptome of the oriental fruit fly, Bactrocera dorsalis (Diptera: Tephritidae) through comparative genomic analysis with Drosophila melanogaster utilizing modENCODE datasets.</title>
        <authorList>
            <person name="Geib S.M."/>
            <person name="Calla B."/>
            <person name="Hall B."/>
            <person name="Hou S."/>
            <person name="Manoukis N.C."/>
        </authorList>
    </citation>
    <scope>NUCLEOTIDE SEQUENCE</scope>
    <source>
        <strain evidence="2">Punador</strain>
    </source>
</reference>
<proteinExistence type="predicted"/>
<protein>
    <recommendedName>
        <fullName evidence="3">Peptidase S1 domain-containing protein</fullName>
    </recommendedName>
</protein>
<feature type="signal peptide" evidence="1">
    <location>
        <begin position="1"/>
        <end position="25"/>
    </location>
</feature>
<dbReference type="InterPro" id="IPR043504">
    <property type="entry name" value="Peptidase_S1_PA_chymotrypsin"/>
</dbReference>
<evidence type="ECO:0008006" key="3">
    <source>
        <dbReference type="Google" id="ProtNLM"/>
    </source>
</evidence>
<accession>A0A034WGB8</accession>
<evidence type="ECO:0000256" key="1">
    <source>
        <dbReference type="SAM" id="SignalP"/>
    </source>
</evidence>
<feature type="chain" id="PRO_5001562667" description="Peptidase S1 domain-containing protein" evidence="1">
    <location>
        <begin position="26"/>
        <end position="113"/>
    </location>
</feature>
<keyword evidence="1" id="KW-0732">Signal</keyword>
<name>A0A034WGB8_BACDO</name>
<dbReference type="EMBL" id="GAKP01005238">
    <property type="protein sequence ID" value="JAC53714.1"/>
    <property type="molecule type" value="Transcribed_RNA"/>
</dbReference>